<evidence type="ECO:0000313" key="2">
    <source>
        <dbReference type="EMBL" id="RDB28161.1"/>
    </source>
</evidence>
<dbReference type="AlphaFoldDB" id="A0A369K0M1"/>
<reference evidence="2" key="1">
    <citation type="submission" date="2018-04" db="EMBL/GenBank/DDBJ databases">
        <title>Whole genome sequencing of Hypsizygus marmoreus.</title>
        <authorList>
            <person name="Choi I.-G."/>
            <person name="Min B."/>
            <person name="Kim J.-G."/>
            <person name="Kim S."/>
            <person name="Oh Y.-L."/>
            <person name="Kong W.-S."/>
            <person name="Park H."/>
            <person name="Jeong J."/>
            <person name="Song E.-S."/>
        </authorList>
    </citation>
    <scope>NUCLEOTIDE SEQUENCE [LARGE SCALE GENOMIC DNA]</scope>
    <source>
        <strain evidence="2">51987-8</strain>
    </source>
</reference>
<sequence>MSGESQGGIQRRLVRLWWLSLTTEGQRFGKVGNRPRRVTGCARWAARAPSAPCLAPYKLSSFATTTFAGVKLEVPTIRSVNVHYAYLQEAGGPISANRRGDNPGLHTIDGPELNEGRPKGGLVGS</sequence>
<keyword evidence="3" id="KW-1185">Reference proteome</keyword>
<dbReference type="Proteomes" id="UP000076154">
    <property type="component" value="Unassembled WGS sequence"/>
</dbReference>
<accession>A0A369K0M1</accession>
<feature type="region of interest" description="Disordered" evidence="1">
    <location>
        <begin position="92"/>
        <end position="125"/>
    </location>
</feature>
<gene>
    <name evidence="2" type="ORF">Hypma_001331</name>
</gene>
<evidence type="ECO:0000256" key="1">
    <source>
        <dbReference type="SAM" id="MobiDB-lite"/>
    </source>
</evidence>
<protein>
    <submittedName>
        <fullName evidence="2">Uncharacterized protein</fullName>
    </submittedName>
</protein>
<dbReference type="EMBL" id="LUEZ02000012">
    <property type="protein sequence ID" value="RDB28161.1"/>
    <property type="molecule type" value="Genomic_DNA"/>
</dbReference>
<evidence type="ECO:0000313" key="3">
    <source>
        <dbReference type="Proteomes" id="UP000076154"/>
    </source>
</evidence>
<comment type="caution">
    <text evidence="2">The sequence shown here is derived from an EMBL/GenBank/DDBJ whole genome shotgun (WGS) entry which is preliminary data.</text>
</comment>
<organism evidence="2 3">
    <name type="scientific">Hypsizygus marmoreus</name>
    <name type="common">White beech mushroom</name>
    <name type="synonym">Agaricus marmoreus</name>
    <dbReference type="NCBI Taxonomy" id="39966"/>
    <lineage>
        <taxon>Eukaryota</taxon>
        <taxon>Fungi</taxon>
        <taxon>Dikarya</taxon>
        <taxon>Basidiomycota</taxon>
        <taxon>Agaricomycotina</taxon>
        <taxon>Agaricomycetes</taxon>
        <taxon>Agaricomycetidae</taxon>
        <taxon>Agaricales</taxon>
        <taxon>Tricholomatineae</taxon>
        <taxon>Lyophyllaceae</taxon>
        <taxon>Hypsizygus</taxon>
    </lineage>
</organism>
<dbReference type="InParanoid" id="A0A369K0M1"/>
<name>A0A369K0M1_HYPMA</name>
<proteinExistence type="predicted"/>